<reference evidence="1 2" key="1">
    <citation type="submission" date="2017-12" db="EMBL/GenBank/DDBJ databases">
        <title>Streptomyces populusis sp. nov., a novel endophytic actinobacterium isolated from stems of Populus adenopoda Maxim.</title>
        <authorList>
            <person name="Wang Z."/>
        </authorList>
    </citation>
    <scope>NUCLEOTIDE SEQUENCE [LARGE SCALE GENOMIC DNA]</scope>
    <source>
        <strain evidence="1 2">A249</strain>
    </source>
</reference>
<keyword evidence="2" id="KW-1185">Reference proteome</keyword>
<evidence type="ECO:0000313" key="1">
    <source>
        <dbReference type="EMBL" id="PKT67929.1"/>
    </source>
</evidence>
<dbReference type="EMBL" id="PJOS01000138">
    <property type="protein sequence ID" value="PKT67929.1"/>
    <property type="molecule type" value="Genomic_DNA"/>
</dbReference>
<comment type="caution">
    <text evidence="1">The sequence shown here is derived from an EMBL/GenBank/DDBJ whole genome shotgun (WGS) entry which is preliminary data.</text>
</comment>
<protein>
    <submittedName>
        <fullName evidence="1">Uncharacterized protein</fullName>
    </submittedName>
</protein>
<sequence length="230" mass="25992">MHEESSEFGSIESANFSLWSPVCRQDGSDVSCRFDVTSPEFLGINQADSQLLQGFVQAMDVCTGTVEKWSVQRFVTPYYTYSTDTENWQDAFRLAWRVTLSISGASRYRQCGKVGPYPADGLDSTWTDELSILPLEQEEVVIIANEGPVRDISFLEERSAGRHLEEIEYDFPDSPVRQVRYHLGAMHLPTSIDAVRQILDQCRPRFMVSHSSVAAGRSAWQVPAGWTEIR</sequence>
<evidence type="ECO:0000313" key="2">
    <source>
        <dbReference type="Proteomes" id="UP000236178"/>
    </source>
</evidence>
<dbReference type="RefSeq" id="WP_103554126.1">
    <property type="nucleotide sequence ID" value="NZ_KZ626976.1"/>
</dbReference>
<dbReference type="Proteomes" id="UP000236178">
    <property type="component" value="Unassembled WGS sequence"/>
</dbReference>
<proteinExistence type="predicted"/>
<accession>A0A2I0SDE1</accession>
<organism evidence="1 2">
    <name type="scientific">Streptomyces populi</name>
    <dbReference type="NCBI Taxonomy" id="2058924"/>
    <lineage>
        <taxon>Bacteria</taxon>
        <taxon>Bacillati</taxon>
        <taxon>Actinomycetota</taxon>
        <taxon>Actinomycetes</taxon>
        <taxon>Kitasatosporales</taxon>
        <taxon>Streptomycetaceae</taxon>
        <taxon>Streptomyces</taxon>
    </lineage>
</organism>
<dbReference type="OrthoDB" id="10009271at2"/>
<name>A0A2I0SDE1_9ACTN</name>
<dbReference type="AlphaFoldDB" id="A0A2I0SDE1"/>
<gene>
    <name evidence="1" type="ORF">CW362_37795</name>
</gene>